<dbReference type="Gene3D" id="2.60.40.790">
    <property type="match status" value="1"/>
</dbReference>
<evidence type="ECO:0000313" key="4">
    <source>
        <dbReference type="EMBL" id="GAA1746823.1"/>
    </source>
</evidence>
<dbReference type="PANTHER" id="PTHR10803">
    <property type="entry name" value="ARSENICAL PUMP-DRIVING ATPASE ARSENITE-TRANSLOCATING ATPASE"/>
    <property type="match status" value="1"/>
</dbReference>
<organism evidence="4 5">
    <name type="scientific">Nostocoides vanveenii</name>
    <dbReference type="NCBI Taxonomy" id="330835"/>
    <lineage>
        <taxon>Bacteria</taxon>
        <taxon>Bacillati</taxon>
        <taxon>Actinomycetota</taxon>
        <taxon>Actinomycetes</taxon>
        <taxon>Micrococcales</taxon>
        <taxon>Intrasporangiaceae</taxon>
        <taxon>Nostocoides</taxon>
    </lineage>
</organism>
<protein>
    <submittedName>
        <fullName evidence="4">ArsA family ATPase</fullName>
    </submittedName>
</protein>
<dbReference type="InterPro" id="IPR008978">
    <property type="entry name" value="HSP20-like_chaperone"/>
</dbReference>
<dbReference type="InterPro" id="IPR027417">
    <property type="entry name" value="P-loop_NTPase"/>
</dbReference>
<accession>A0ABP4W4K1</accession>
<keyword evidence="5" id="KW-1185">Reference proteome</keyword>
<feature type="domain" description="ArsA/GET3 Anion-transporting ATPase-like" evidence="2">
    <location>
        <begin position="2"/>
        <end position="283"/>
    </location>
</feature>
<dbReference type="SUPFAM" id="SSF52540">
    <property type="entry name" value="P-loop containing nucleoside triphosphate hydrolases"/>
    <property type="match status" value="1"/>
</dbReference>
<dbReference type="Pfam" id="PF02374">
    <property type="entry name" value="ArsA_ATPase"/>
    <property type="match status" value="1"/>
</dbReference>
<gene>
    <name evidence="4" type="ORF">GCM10009810_04390</name>
</gene>
<dbReference type="InterPro" id="IPR040612">
    <property type="entry name" value="ArsA_HSP20-like"/>
</dbReference>
<evidence type="ECO:0000259" key="2">
    <source>
        <dbReference type="Pfam" id="PF02374"/>
    </source>
</evidence>
<comment type="similarity">
    <text evidence="1">Belongs to the arsA ATPase family.</text>
</comment>
<dbReference type="Proteomes" id="UP001501475">
    <property type="component" value="Unassembled WGS sequence"/>
</dbReference>
<dbReference type="EMBL" id="BAAAPN010000011">
    <property type="protein sequence ID" value="GAA1746823.1"/>
    <property type="molecule type" value="Genomic_DNA"/>
</dbReference>
<name>A0ABP4W4K1_9MICO</name>
<reference evidence="5" key="1">
    <citation type="journal article" date="2019" name="Int. J. Syst. Evol. Microbiol.">
        <title>The Global Catalogue of Microorganisms (GCM) 10K type strain sequencing project: providing services to taxonomists for standard genome sequencing and annotation.</title>
        <authorList>
            <consortium name="The Broad Institute Genomics Platform"/>
            <consortium name="The Broad Institute Genome Sequencing Center for Infectious Disease"/>
            <person name="Wu L."/>
            <person name="Ma J."/>
        </authorList>
    </citation>
    <scope>NUCLEOTIDE SEQUENCE [LARGE SCALE GENOMIC DNA]</scope>
    <source>
        <strain evidence="5">JCM 15591</strain>
    </source>
</reference>
<evidence type="ECO:0000313" key="5">
    <source>
        <dbReference type="Proteomes" id="UP001501475"/>
    </source>
</evidence>
<comment type="caution">
    <text evidence="4">The sequence shown here is derived from an EMBL/GenBank/DDBJ whole genome shotgun (WGS) entry which is preliminary data.</text>
</comment>
<dbReference type="CDD" id="cd02035">
    <property type="entry name" value="ArsA"/>
    <property type="match status" value="1"/>
</dbReference>
<dbReference type="PANTHER" id="PTHR10803:SF3">
    <property type="entry name" value="ATPASE GET3"/>
    <property type="match status" value="1"/>
</dbReference>
<dbReference type="InterPro" id="IPR016300">
    <property type="entry name" value="ATPase_ArsA/GET3"/>
</dbReference>
<dbReference type="InterPro" id="IPR025723">
    <property type="entry name" value="ArsA/GET3_ATPase-like"/>
</dbReference>
<proteinExistence type="inferred from homology"/>
<evidence type="ECO:0000259" key="3">
    <source>
        <dbReference type="Pfam" id="PF17886"/>
    </source>
</evidence>
<dbReference type="Gene3D" id="3.40.50.300">
    <property type="entry name" value="P-loop containing nucleotide triphosphate hydrolases"/>
    <property type="match status" value="1"/>
</dbReference>
<evidence type="ECO:0000256" key="1">
    <source>
        <dbReference type="ARBA" id="ARBA00011040"/>
    </source>
</evidence>
<dbReference type="Pfam" id="PF17886">
    <property type="entry name" value="ArsA_HSP20"/>
    <property type="match status" value="1"/>
</dbReference>
<sequence>MRTLVMSTDAAHSLGDALDRDLTATAIDGPALIEPVLAALQVSGRRHVDGSWGIVRRYLVETLGALGVDPVVAEEMTSLPGAEEIAALLELREQVDSGEWELIVVDCAPTAETLRLLALPENLAWHLNRMLPGTAGIRRAARPAAAAALGIPLPGPEIVDVVRGWYAAMLEIHRLLASASASVRLVTTPESVVIAEARRTWTSLSLYGYAVDAVYVNKILPTPAETGDDGSAAAWLHSWNAAQARGIDEVVVSFAGLPVVTSPYLDREPIGPDALADLAARLVLGDLADRSPLDPVDVAAMTVERTADGYALGLRLPFTSADEVGLQRRDNDLLLTVGEHRRIVTLPSVLRRCDVAGARVRSGTLTVAFVPDPAQWPR</sequence>
<feature type="domain" description="ArsA HSP20-like" evidence="3">
    <location>
        <begin position="308"/>
        <end position="369"/>
    </location>
</feature>